<dbReference type="RefSeq" id="XP_005837128.1">
    <property type="nucleotide sequence ID" value="XM_005837071.1"/>
</dbReference>
<dbReference type="KEGG" id="gtt:GUITHDRAFT_161877"/>
<accession>L1JPZ4</accession>
<dbReference type="InterPro" id="IPR016024">
    <property type="entry name" value="ARM-type_fold"/>
</dbReference>
<feature type="compositionally biased region" description="Basic and acidic residues" evidence="2">
    <location>
        <begin position="893"/>
        <end position="902"/>
    </location>
</feature>
<dbReference type="InterPro" id="IPR011989">
    <property type="entry name" value="ARM-like"/>
</dbReference>
<sequence>MSVELEVQVRNLVQHLSTHQSECTLDQAALQNVSRLCQESLNGGDFYVQSRQVAKAIKLLLRNVTCCVYEHRTCVHNVLLAVSSLHDLICREKGLLQEACTVQVVEADGTVDRRWIDVVEFAMMLHFDDLDIQIQGCRVIRKFITTLFKDNKVIDVPLSFSESLAKLLDKYRSNYQVAEEVAHVVQILCWQSKFPQKFSELDLPAFLCDILVSFQSSEQSADLLTSVNGALTTIILRGNVSFEHVARIVRSCTEVIRSSTSNPVVVNKSLTTLWIVSKGDVRMKRLLIEGSGATSAETMGQVMRSDPFYTNPQIQEVCWRILKNLKELEDFRSWWSRSCNAADMLVQVKAVVVANRLSDSTVSLPGLAETASWLIRSLVEEDTLSRDQHARDHNDCSCLQCEVGGAELLVDVVSWCNTYCNSEEASSETFRCLQVICHGHTVNAARAIRLSTTTAISRAMTCNIRSPLVQREGVLLLLDMQETCEAAAVPFPAEDVIPVVLSVLRYHKDVRDLVAIALRLVSKLSWVQGHRLLLKNGSASSLIFDVMRRYSADEQVQLESLSCLHPLAWNSEIKQEIAQQDGIVCVIRALANNLSNLRIQKCGVAILAIMSYFNDATKSNIQSHSGIKIILKAMRMFSDNAELQIECVLALWSLSTSSQIPNNANKDEMKKYEQLSREVEIRRQEISDEDGIELIVRLLENYLANDMISFFALNSMTTSLDRAKKIYSENGIQRLRTVLAVAALKNICSSLTDKSVKLDQLDNLESLLASSALGNLSTFKFLSLNVSRQTVEVLVAAMKKHSDDEDLQVRVLRALRAIASSKDNPALAALRNNEYVVHCPVNAVINLLNSRGTSDSLCHEALATLSKLNEVGGKKVTMRIRPKWNSSYIHGEEKEVEEKRGEEDVDMEDEGWDSGRSGRRGGWMGRRRTKRREGSRNEGEEEGREDDVAGYEGDERSEREV</sequence>
<feature type="region of interest" description="Disordered" evidence="2">
    <location>
        <begin position="893"/>
        <end position="961"/>
    </location>
</feature>
<dbReference type="PaxDb" id="55529-EKX50148"/>
<proteinExistence type="predicted"/>
<dbReference type="PANTHER" id="PTHR22895">
    <property type="entry name" value="ARMADILLO REPEAT-CONTAINING PROTEIN 6"/>
    <property type="match status" value="1"/>
</dbReference>
<protein>
    <submittedName>
        <fullName evidence="3 4">Uncharacterized protein</fullName>
    </submittedName>
</protein>
<dbReference type="OrthoDB" id="449062at2759"/>
<evidence type="ECO:0000313" key="5">
    <source>
        <dbReference type="Proteomes" id="UP000011087"/>
    </source>
</evidence>
<dbReference type="Gene3D" id="1.25.10.10">
    <property type="entry name" value="Leucine-rich Repeat Variant"/>
    <property type="match status" value="3"/>
</dbReference>
<gene>
    <name evidence="3" type="ORF">GUITHDRAFT_161877</name>
</gene>
<keyword evidence="5" id="KW-1185">Reference proteome</keyword>
<dbReference type="PANTHER" id="PTHR22895:SF0">
    <property type="entry name" value="ARMADILLO REPEAT-CONTAINING PROTEIN 6"/>
    <property type="match status" value="1"/>
</dbReference>
<organism evidence="3">
    <name type="scientific">Guillardia theta (strain CCMP2712)</name>
    <name type="common">Cryptophyte</name>
    <dbReference type="NCBI Taxonomy" id="905079"/>
    <lineage>
        <taxon>Eukaryota</taxon>
        <taxon>Cryptophyceae</taxon>
        <taxon>Pyrenomonadales</taxon>
        <taxon>Geminigeraceae</taxon>
        <taxon>Guillardia</taxon>
    </lineage>
</organism>
<dbReference type="GeneID" id="17307037"/>
<evidence type="ECO:0000313" key="4">
    <source>
        <dbReference type="EnsemblProtists" id="EKX50148"/>
    </source>
</evidence>
<evidence type="ECO:0000256" key="2">
    <source>
        <dbReference type="SAM" id="MobiDB-lite"/>
    </source>
</evidence>
<dbReference type="EMBL" id="JH992979">
    <property type="protein sequence ID" value="EKX50148.1"/>
    <property type="molecule type" value="Genomic_DNA"/>
</dbReference>
<dbReference type="Proteomes" id="UP000011087">
    <property type="component" value="Unassembled WGS sequence"/>
</dbReference>
<feature type="compositionally biased region" description="Acidic residues" evidence="2">
    <location>
        <begin position="903"/>
        <end position="912"/>
    </location>
</feature>
<evidence type="ECO:0000313" key="3">
    <source>
        <dbReference type="EMBL" id="EKX50148.1"/>
    </source>
</evidence>
<dbReference type="HOGENOM" id="CLU_307673_0_0_1"/>
<name>L1JPZ4_GUITC</name>
<reference evidence="3 5" key="1">
    <citation type="journal article" date="2012" name="Nature">
        <title>Algal genomes reveal evolutionary mosaicism and the fate of nucleomorphs.</title>
        <authorList>
            <consortium name="DOE Joint Genome Institute"/>
            <person name="Curtis B.A."/>
            <person name="Tanifuji G."/>
            <person name="Burki F."/>
            <person name="Gruber A."/>
            <person name="Irimia M."/>
            <person name="Maruyama S."/>
            <person name="Arias M.C."/>
            <person name="Ball S.G."/>
            <person name="Gile G.H."/>
            <person name="Hirakawa Y."/>
            <person name="Hopkins J.F."/>
            <person name="Kuo A."/>
            <person name="Rensing S.A."/>
            <person name="Schmutz J."/>
            <person name="Symeonidi A."/>
            <person name="Elias M."/>
            <person name="Eveleigh R.J."/>
            <person name="Herman E.K."/>
            <person name="Klute M.J."/>
            <person name="Nakayama T."/>
            <person name="Obornik M."/>
            <person name="Reyes-Prieto A."/>
            <person name="Armbrust E.V."/>
            <person name="Aves S.J."/>
            <person name="Beiko R.G."/>
            <person name="Coutinho P."/>
            <person name="Dacks J.B."/>
            <person name="Durnford D.G."/>
            <person name="Fast N.M."/>
            <person name="Green B.R."/>
            <person name="Grisdale C.J."/>
            <person name="Hempel F."/>
            <person name="Henrissat B."/>
            <person name="Hoppner M.P."/>
            <person name="Ishida K."/>
            <person name="Kim E."/>
            <person name="Koreny L."/>
            <person name="Kroth P.G."/>
            <person name="Liu Y."/>
            <person name="Malik S.B."/>
            <person name="Maier U.G."/>
            <person name="McRose D."/>
            <person name="Mock T."/>
            <person name="Neilson J.A."/>
            <person name="Onodera N.T."/>
            <person name="Poole A.M."/>
            <person name="Pritham E.J."/>
            <person name="Richards T.A."/>
            <person name="Rocap G."/>
            <person name="Roy S.W."/>
            <person name="Sarai C."/>
            <person name="Schaack S."/>
            <person name="Shirato S."/>
            <person name="Slamovits C.H."/>
            <person name="Spencer D.F."/>
            <person name="Suzuki S."/>
            <person name="Worden A.Z."/>
            <person name="Zauner S."/>
            <person name="Barry K."/>
            <person name="Bell C."/>
            <person name="Bharti A.K."/>
            <person name="Crow J.A."/>
            <person name="Grimwood J."/>
            <person name="Kramer R."/>
            <person name="Lindquist E."/>
            <person name="Lucas S."/>
            <person name="Salamov A."/>
            <person name="McFadden G.I."/>
            <person name="Lane C.E."/>
            <person name="Keeling P.J."/>
            <person name="Gray M.W."/>
            <person name="Grigoriev I.V."/>
            <person name="Archibald J.M."/>
        </authorList>
    </citation>
    <scope>NUCLEOTIDE SEQUENCE</scope>
    <source>
        <strain evidence="3 5">CCMP2712</strain>
    </source>
</reference>
<dbReference type="AlphaFoldDB" id="L1JPZ4"/>
<feature type="compositionally biased region" description="Acidic residues" evidence="2">
    <location>
        <begin position="939"/>
        <end position="949"/>
    </location>
</feature>
<reference evidence="5" key="2">
    <citation type="submission" date="2012-11" db="EMBL/GenBank/DDBJ databases">
        <authorList>
            <person name="Kuo A."/>
            <person name="Curtis B.A."/>
            <person name="Tanifuji G."/>
            <person name="Burki F."/>
            <person name="Gruber A."/>
            <person name="Irimia M."/>
            <person name="Maruyama S."/>
            <person name="Arias M.C."/>
            <person name="Ball S.G."/>
            <person name="Gile G.H."/>
            <person name="Hirakawa Y."/>
            <person name="Hopkins J.F."/>
            <person name="Rensing S.A."/>
            <person name="Schmutz J."/>
            <person name="Symeonidi A."/>
            <person name="Elias M."/>
            <person name="Eveleigh R.J."/>
            <person name="Herman E.K."/>
            <person name="Klute M.J."/>
            <person name="Nakayama T."/>
            <person name="Obornik M."/>
            <person name="Reyes-Prieto A."/>
            <person name="Armbrust E.V."/>
            <person name="Aves S.J."/>
            <person name="Beiko R.G."/>
            <person name="Coutinho P."/>
            <person name="Dacks J.B."/>
            <person name="Durnford D.G."/>
            <person name="Fast N.M."/>
            <person name="Green B.R."/>
            <person name="Grisdale C."/>
            <person name="Hempe F."/>
            <person name="Henrissat B."/>
            <person name="Hoppner M.P."/>
            <person name="Ishida K.-I."/>
            <person name="Kim E."/>
            <person name="Koreny L."/>
            <person name="Kroth P.G."/>
            <person name="Liu Y."/>
            <person name="Malik S.-B."/>
            <person name="Maier U.G."/>
            <person name="McRose D."/>
            <person name="Mock T."/>
            <person name="Neilson J.A."/>
            <person name="Onodera N.T."/>
            <person name="Poole A.M."/>
            <person name="Pritham E.J."/>
            <person name="Richards T.A."/>
            <person name="Rocap G."/>
            <person name="Roy S.W."/>
            <person name="Sarai C."/>
            <person name="Schaack S."/>
            <person name="Shirato S."/>
            <person name="Slamovits C.H."/>
            <person name="Spencer D.F."/>
            <person name="Suzuki S."/>
            <person name="Worden A.Z."/>
            <person name="Zauner S."/>
            <person name="Barry K."/>
            <person name="Bell C."/>
            <person name="Bharti A.K."/>
            <person name="Crow J.A."/>
            <person name="Grimwood J."/>
            <person name="Kramer R."/>
            <person name="Lindquist E."/>
            <person name="Lucas S."/>
            <person name="Salamov A."/>
            <person name="McFadden G.I."/>
            <person name="Lane C.E."/>
            <person name="Keeling P.J."/>
            <person name="Gray M.W."/>
            <person name="Grigoriev I.V."/>
            <person name="Archibald J.M."/>
        </authorList>
    </citation>
    <scope>NUCLEOTIDE SEQUENCE</scope>
    <source>
        <strain evidence="5">CCMP2712</strain>
    </source>
</reference>
<keyword evidence="1" id="KW-0677">Repeat</keyword>
<reference evidence="4" key="3">
    <citation type="submission" date="2015-06" db="UniProtKB">
        <authorList>
            <consortium name="EnsemblProtists"/>
        </authorList>
    </citation>
    <scope>IDENTIFICATION</scope>
</reference>
<dbReference type="EnsemblProtists" id="EKX50148">
    <property type="protein sequence ID" value="EKX50148"/>
    <property type="gene ID" value="GUITHDRAFT_161877"/>
</dbReference>
<evidence type="ECO:0000256" key="1">
    <source>
        <dbReference type="ARBA" id="ARBA00022737"/>
    </source>
</evidence>
<dbReference type="SUPFAM" id="SSF48371">
    <property type="entry name" value="ARM repeat"/>
    <property type="match status" value="2"/>
</dbReference>